<dbReference type="GO" id="GO:0034965">
    <property type="term" value="P:intronic box C/D snoRNA processing"/>
    <property type="evidence" value="ECO:0007669"/>
    <property type="project" value="TreeGrafter"/>
</dbReference>
<protein>
    <submittedName>
        <fullName evidence="2">Similar to Saccharomyces cerevisiae YBL018C POP8 Subunit of both RNase MRP and nuclear RNase P</fullName>
    </submittedName>
</protein>
<dbReference type="STRING" id="1789683.A0A1X7QZ46"/>
<dbReference type="PANTHER" id="PTHR28173">
    <property type="entry name" value="RIBONUCLEASES P/MRP PROTEIN SUBUNIT POP8"/>
    <property type="match status" value="1"/>
</dbReference>
<sequence>MATCKKSKEWTYFKLSMTTLDSETDDENVFDEMTWRQWLKSALKRTHGIFGEGIEYYIMKHDEKVLYVKVFYKDKDILSQAISTYISSEELVGKPLIVSIDLETSNIDDLSSSADDTLWLNRLKGDIENDSECTRV</sequence>
<dbReference type="OrthoDB" id="4056858at2759"/>
<name>A0A1X7QZ46_9SACH</name>
<evidence type="ECO:0000313" key="2">
    <source>
        <dbReference type="EMBL" id="SMN18494.1"/>
    </source>
</evidence>
<dbReference type="GO" id="GO:0008033">
    <property type="term" value="P:tRNA processing"/>
    <property type="evidence" value="ECO:0007669"/>
    <property type="project" value="InterPro"/>
</dbReference>
<dbReference type="InterPro" id="IPR049128">
    <property type="entry name" value="Pop8-like_dom"/>
</dbReference>
<dbReference type="GO" id="GO:0000172">
    <property type="term" value="C:ribonuclease MRP complex"/>
    <property type="evidence" value="ECO:0007669"/>
    <property type="project" value="InterPro"/>
</dbReference>
<dbReference type="GO" id="GO:0005655">
    <property type="term" value="C:nucleolar ribonuclease P complex"/>
    <property type="evidence" value="ECO:0007669"/>
    <property type="project" value="InterPro"/>
</dbReference>
<proteinExistence type="predicted"/>
<reference evidence="2 3" key="1">
    <citation type="submission" date="2017-04" db="EMBL/GenBank/DDBJ databases">
        <authorList>
            <person name="Afonso C.L."/>
            <person name="Miller P.J."/>
            <person name="Scott M.A."/>
            <person name="Spackman E."/>
            <person name="Goraichik I."/>
            <person name="Dimitrov K.M."/>
            <person name="Suarez D.L."/>
            <person name="Swayne D.E."/>
        </authorList>
    </citation>
    <scope>NUCLEOTIDE SEQUENCE [LARGE SCALE GENOMIC DNA]</scope>
</reference>
<dbReference type="GO" id="GO:0000171">
    <property type="term" value="F:ribonuclease MRP activity"/>
    <property type="evidence" value="ECO:0007669"/>
    <property type="project" value="TreeGrafter"/>
</dbReference>
<dbReference type="Pfam" id="PF20976">
    <property type="entry name" value="Pop8"/>
    <property type="match status" value="1"/>
</dbReference>
<dbReference type="EMBL" id="FXLY01000002">
    <property type="protein sequence ID" value="SMN18494.1"/>
    <property type="molecule type" value="Genomic_DNA"/>
</dbReference>
<dbReference type="AlphaFoldDB" id="A0A1X7QZ46"/>
<feature type="domain" description="Ribonucleases P/MRP subunit Pop8-like" evidence="1">
    <location>
        <begin position="9"/>
        <end position="85"/>
    </location>
</feature>
<accession>A0A1X7QZ46</accession>
<keyword evidence="3" id="KW-1185">Reference proteome</keyword>
<evidence type="ECO:0000313" key="3">
    <source>
        <dbReference type="Proteomes" id="UP000196158"/>
    </source>
</evidence>
<dbReference type="InterPro" id="IPR020347">
    <property type="entry name" value="Pop8"/>
</dbReference>
<dbReference type="Proteomes" id="UP000196158">
    <property type="component" value="Unassembled WGS sequence"/>
</dbReference>
<dbReference type="GO" id="GO:0004526">
    <property type="term" value="F:ribonuclease P activity"/>
    <property type="evidence" value="ECO:0007669"/>
    <property type="project" value="TreeGrafter"/>
</dbReference>
<dbReference type="PANTHER" id="PTHR28173:SF1">
    <property type="entry name" value="RIBONUCLEASES P_MRP PROTEIN SUBUNIT POP8"/>
    <property type="match status" value="1"/>
</dbReference>
<dbReference type="GO" id="GO:0000294">
    <property type="term" value="P:nuclear-transcribed mRNA catabolic process, RNase MRP-dependent"/>
    <property type="evidence" value="ECO:0007669"/>
    <property type="project" value="TreeGrafter"/>
</dbReference>
<gene>
    <name evidence="2" type="ORF">KASA_0Q09845G</name>
</gene>
<evidence type="ECO:0000259" key="1">
    <source>
        <dbReference type="Pfam" id="PF20976"/>
    </source>
</evidence>
<organism evidence="2 3">
    <name type="scientific">Maudiozyma saulgeensis</name>
    <dbReference type="NCBI Taxonomy" id="1789683"/>
    <lineage>
        <taxon>Eukaryota</taxon>
        <taxon>Fungi</taxon>
        <taxon>Dikarya</taxon>
        <taxon>Ascomycota</taxon>
        <taxon>Saccharomycotina</taxon>
        <taxon>Saccharomycetes</taxon>
        <taxon>Saccharomycetales</taxon>
        <taxon>Saccharomycetaceae</taxon>
        <taxon>Maudiozyma</taxon>
    </lineage>
</organism>